<protein>
    <submittedName>
        <fullName evidence="2">Uncharacterized protein</fullName>
    </submittedName>
</protein>
<accession>A0A5B7HXH9</accession>
<dbReference type="AlphaFoldDB" id="A0A5B7HXH9"/>
<feature type="compositionally biased region" description="Polar residues" evidence="1">
    <location>
        <begin position="336"/>
        <end position="349"/>
    </location>
</feature>
<evidence type="ECO:0000313" key="3">
    <source>
        <dbReference type="Proteomes" id="UP000324222"/>
    </source>
</evidence>
<feature type="region of interest" description="Disordered" evidence="1">
    <location>
        <begin position="277"/>
        <end position="379"/>
    </location>
</feature>
<organism evidence="2 3">
    <name type="scientific">Portunus trituberculatus</name>
    <name type="common">Swimming crab</name>
    <name type="synonym">Neptunus trituberculatus</name>
    <dbReference type="NCBI Taxonomy" id="210409"/>
    <lineage>
        <taxon>Eukaryota</taxon>
        <taxon>Metazoa</taxon>
        <taxon>Ecdysozoa</taxon>
        <taxon>Arthropoda</taxon>
        <taxon>Crustacea</taxon>
        <taxon>Multicrustacea</taxon>
        <taxon>Malacostraca</taxon>
        <taxon>Eumalacostraca</taxon>
        <taxon>Eucarida</taxon>
        <taxon>Decapoda</taxon>
        <taxon>Pleocyemata</taxon>
        <taxon>Brachyura</taxon>
        <taxon>Eubrachyura</taxon>
        <taxon>Portunoidea</taxon>
        <taxon>Portunidae</taxon>
        <taxon>Portuninae</taxon>
        <taxon>Portunus</taxon>
    </lineage>
</organism>
<dbReference type="Proteomes" id="UP000324222">
    <property type="component" value="Unassembled WGS sequence"/>
</dbReference>
<comment type="caution">
    <text evidence="2">The sequence shown here is derived from an EMBL/GenBank/DDBJ whole genome shotgun (WGS) entry which is preliminary data.</text>
</comment>
<proteinExistence type="predicted"/>
<reference evidence="2 3" key="1">
    <citation type="submission" date="2019-05" db="EMBL/GenBank/DDBJ databases">
        <title>Another draft genome of Portunus trituberculatus and its Hox gene families provides insights of decapod evolution.</title>
        <authorList>
            <person name="Jeong J.-H."/>
            <person name="Song I."/>
            <person name="Kim S."/>
            <person name="Choi T."/>
            <person name="Kim D."/>
            <person name="Ryu S."/>
            <person name="Kim W."/>
        </authorList>
    </citation>
    <scope>NUCLEOTIDE SEQUENCE [LARGE SCALE GENOMIC DNA]</scope>
    <source>
        <tissue evidence="2">Muscle</tissue>
    </source>
</reference>
<evidence type="ECO:0000313" key="2">
    <source>
        <dbReference type="EMBL" id="MPC76112.1"/>
    </source>
</evidence>
<keyword evidence="3" id="KW-1185">Reference proteome</keyword>
<feature type="compositionally biased region" description="Polar residues" evidence="1">
    <location>
        <begin position="290"/>
        <end position="310"/>
    </location>
</feature>
<name>A0A5B7HXH9_PORTR</name>
<dbReference type="EMBL" id="VSRR010042626">
    <property type="protein sequence ID" value="MPC76112.1"/>
    <property type="molecule type" value="Genomic_DNA"/>
</dbReference>
<sequence length="379" mass="42723">MVVKRNLRCSEISLCEPSLNGGYLYIGRLSRVGSEKEHNPSQRDLLRSLNRIVQAGEKHNFGFDWKVDDHLCQDSDFIVNKSEVLEQYADVVSQAKGFGDKAKRQPLHPHVPLRTKGPKLQRLVSFLEARSLSPISHHLLKDYQEGRTTREPSKVDRDINHECRRDARSALGIKLAWQFLHNIANLSSTQNKVSAFKAVVDAFQKGVDSNMDYQVTRAVHHRRNLIEFSTRDMPQADVRAAVQDLPLPAGPTLIHESAAGTIQSTLQKAEGHQLAIIRDRPLKDHRRSFKQSSSNFQRRSPYKPSSNSTAPDFVPVLKPTRPARPSIYVPKFKAPNSHSRGNKPKNQGGNRVKQGKMLLPPNIRTDLEVGGHLTAFEPK</sequence>
<evidence type="ECO:0000256" key="1">
    <source>
        <dbReference type="SAM" id="MobiDB-lite"/>
    </source>
</evidence>
<gene>
    <name evidence="2" type="ORF">E2C01_070517</name>
</gene>